<evidence type="ECO:0000256" key="1">
    <source>
        <dbReference type="SAM" id="MobiDB-lite"/>
    </source>
</evidence>
<accession>A0A856MLU4</accession>
<protein>
    <recommendedName>
        <fullName evidence="2">Tc1-like transposase DDE domain-containing protein</fullName>
    </recommendedName>
</protein>
<dbReference type="InterPro" id="IPR036397">
    <property type="entry name" value="RNaseH_sf"/>
</dbReference>
<dbReference type="Proteomes" id="UP000503129">
    <property type="component" value="Chromosome"/>
</dbReference>
<sequence length="58" mass="6294">MWSGAIVVMDNLRVHHAERVRVAIESVGAKVKSLPPLSPDLSRKAEGRRQEAEGNTGS</sequence>
<name>A0A856MLU4_9CYAN</name>
<feature type="domain" description="Tc1-like transposase DDE" evidence="2">
    <location>
        <begin position="4"/>
        <end position="42"/>
    </location>
</feature>
<proteinExistence type="predicted"/>
<evidence type="ECO:0000313" key="3">
    <source>
        <dbReference type="EMBL" id="QDL11512.1"/>
    </source>
</evidence>
<feature type="compositionally biased region" description="Basic and acidic residues" evidence="1">
    <location>
        <begin position="41"/>
        <end position="52"/>
    </location>
</feature>
<dbReference type="EMBL" id="CP030118">
    <property type="protein sequence ID" value="QDL11512.1"/>
    <property type="molecule type" value="Genomic_DNA"/>
</dbReference>
<keyword evidence="4" id="KW-1185">Reference proteome</keyword>
<gene>
    <name evidence="3" type="ORF">DP114_29665</name>
</gene>
<organism evidence="3 4">
    <name type="scientific">Brasilonema sennae CENA114</name>
    <dbReference type="NCBI Taxonomy" id="415709"/>
    <lineage>
        <taxon>Bacteria</taxon>
        <taxon>Bacillati</taxon>
        <taxon>Cyanobacteriota</taxon>
        <taxon>Cyanophyceae</taxon>
        <taxon>Nostocales</taxon>
        <taxon>Scytonemataceae</taxon>
        <taxon>Brasilonema</taxon>
        <taxon>Bromeliae group (in: Brasilonema)</taxon>
    </lineage>
</organism>
<reference evidence="3 4" key="1">
    <citation type="submission" date="2018-06" db="EMBL/GenBank/DDBJ databases">
        <title>Comparative genomics of Brasilonema spp. strains.</title>
        <authorList>
            <person name="Alvarenga D.O."/>
            <person name="Fiore M.F."/>
            <person name="Varani A.M."/>
        </authorList>
    </citation>
    <scope>NUCLEOTIDE SEQUENCE [LARGE SCALE GENOMIC DNA]</scope>
    <source>
        <strain evidence="3 4">CENA114</strain>
    </source>
</reference>
<dbReference type="KEGG" id="bsen:DP114_29665"/>
<dbReference type="AlphaFoldDB" id="A0A856MLU4"/>
<evidence type="ECO:0000259" key="2">
    <source>
        <dbReference type="Pfam" id="PF13358"/>
    </source>
</evidence>
<feature type="region of interest" description="Disordered" evidence="1">
    <location>
        <begin position="33"/>
        <end position="58"/>
    </location>
</feature>
<dbReference type="GO" id="GO:0003676">
    <property type="term" value="F:nucleic acid binding"/>
    <property type="evidence" value="ECO:0007669"/>
    <property type="project" value="InterPro"/>
</dbReference>
<evidence type="ECO:0000313" key="4">
    <source>
        <dbReference type="Proteomes" id="UP000503129"/>
    </source>
</evidence>
<dbReference type="Pfam" id="PF13358">
    <property type="entry name" value="DDE_3"/>
    <property type="match status" value="1"/>
</dbReference>
<dbReference type="InterPro" id="IPR038717">
    <property type="entry name" value="Tc1-like_DDE_dom"/>
</dbReference>
<dbReference type="Gene3D" id="3.30.420.10">
    <property type="entry name" value="Ribonuclease H-like superfamily/Ribonuclease H"/>
    <property type="match status" value="1"/>
</dbReference>